<protein>
    <submittedName>
        <fullName evidence="1">Uncharacterized protein</fullName>
    </submittedName>
</protein>
<reference evidence="1" key="1">
    <citation type="journal article" date="2012" name="PLoS ONE">
        <title>Gene sets for utilization of primary and secondary nutrition supplies in the distal gut of endangered iberian lynx.</title>
        <authorList>
            <person name="Alcaide M."/>
            <person name="Messina E."/>
            <person name="Richter M."/>
            <person name="Bargiela R."/>
            <person name="Peplies J."/>
            <person name="Huws S.A."/>
            <person name="Newbold C.J."/>
            <person name="Golyshin P.N."/>
            <person name="Simon M.A."/>
            <person name="Lopez G."/>
            <person name="Yakimov M.M."/>
            <person name="Ferrer M."/>
        </authorList>
    </citation>
    <scope>NUCLEOTIDE SEQUENCE</scope>
</reference>
<gene>
    <name evidence="1" type="ORF">EVA_05254</name>
</gene>
<evidence type="ECO:0000313" key="1">
    <source>
        <dbReference type="EMBL" id="EJX06641.1"/>
    </source>
</evidence>
<feature type="non-terminal residue" evidence="1">
    <location>
        <position position="20"/>
    </location>
</feature>
<organism evidence="1">
    <name type="scientific">gut metagenome</name>
    <dbReference type="NCBI Taxonomy" id="749906"/>
    <lineage>
        <taxon>unclassified sequences</taxon>
        <taxon>metagenomes</taxon>
        <taxon>organismal metagenomes</taxon>
    </lineage>
</organism>
<sequence length="20" mass="2041">MEGHAALAGAALRFELLSPS</sequence>
<comment type="caution">
    <text evidence="1">The sequence shown here is derived from an EMBL/GenBank/DDBJ whole genome shotgun (WGS) entry which is preliminary data.</text>
</comment>
<proteinExistence type="predicted"/>
<name>J9D213_9ZZZZ</name>
<dbReference type="EMBL" id="AMCI01001103">
    <property type="protein sequence ID" value="EJX06641.1"/>
    <property type="molecule type" value="Genomic_DNA"/>
</dbReference>
<dbReference type="AlphaFoldDB" id="J9D213"/>
<accession>J9D213</accession>